<sequence length="334" mass="35615">MGVSPSGAVVGDRVVVRYLLGESTPADWRGNPDAAQSDVTGILVDDAGPLRLERDGEVVSIPVDAVTSVRLLSARPVRNSEIRALEHVAARAWPGVEHTWIDGWFCRAGHGFSRRANSAAPLEMSARADLPTLLRIARWYAERGLPPLLALPDRLMKASTVGGVEDIEVQALTCDLSQLSDRLAGTVSAPAVLTDTPDESWLAAYSARGTVDDLGSVRAVVAAGQGPPVFARIDENGAVASIGRAVVTQAADGRKWLGLSALWTDPERRGAGLSTQVLAALVAWGRENGAESAHLQVETTNRLAGSWYRRLGFGLHHTYRYLTPDVHADPTGGR</sequence>
<feature type="domain" description="N-acetyltransferase" evidence="1">
    <location>
        <begin position="167"/>
        <end position="332"/>
    </location>
</feature>
<dbReference type="EMBL" id="CAACYD010000007">
    <property type="protein sequence ID" value="VFA89450.1"/>
    <property type="molecule type" value="Genomic_DNA"/>
</dbReference>
<protein>
    <submittedName>
        <fullName evidence="2">Predicted acetyltransferase</fullName>
    </submittedName>
</protein>
<dbReference type="CDD" id="cd04301">
    <property type="entry name" value="NAT_SF"/>
    <property type="match status" value="1"/>
</dbReference>
<name>A0ABD7V5E5_9ACTN</name>
<dbReference type="InterPro" id="IPR056935">
    <property type="entry name" value="Rv0428c-like_C"/>
</dbReference>
<dbReference type="GeneID" id="60751003"/>
<dbReference type="Proteomes" id="UP000360750">
    <property type="component" value="Unassembled WGS sequence"/>
</dbReference>
<evidence type="ECO:0000313" key="3">
    <source>
        <dbReference type="Proteomes" id="UP000360750"/>
    </source>
</evidence>
<organism evidence="2 3">
    <name type="scientific">Gordonia paraffinivorans</name>
    <dbReference type="NCBI Taxonomy" id="175628"/>
    <lineage>
        <taxon>Bacteria</taxon>
        <taxon>Bacillati</taxon>
        <taxon>Actinomycetota</taxon>
        <taxon>Actinomycetes</taxon>
        <taxon>Mycobacteriales</taxon>
        <taxon>Gordoniaceae</taxon>
        <taxon>Gordonia</taxon>
    </lineage>
</organism>
<dbReference type="InterPro" id="IPR000182">
    <property type="entry name" value="GNAT_dom"/>
</dbReference>
<reference evidence="2 3" key="1">
    <citation type="submission" date="2019-02" db="EMBL/GenBank/DDBJ databases">
        <authorList>
            <consortium name="Pathogen Informatics"/>
        </authorList>
    </citation>
    <scope>NUCLEOTIDE SEQUENCE [LARGE SCALE GENOMIC DNA]</scope>
    <source>
        <strain evidence="2 3">3012STDY6756503</strain>
    </source>
</reference>
<dbReference type="Gene3D" id="3.40.630.30">
    <property type="match status" value="1"/>
</dbReference>
<dbReference type="SUPFAM" id="SSF55729">
    <property type="entry name" value="Acyl-CoA N-acyltransferases (Nat)"/>
    <property type="match status" value="1"/>
</dbReference>
<proteinExistence type="predicted"/>
<evidence type="ECO:0000259" key="1">
    <source>
        <dbReference type="PROSITE" id="PS51186"/>
    </source>
</evidence>
<dbReference type="AlphaFoldDB" id="A0ABD7V5E5"/>
<dbReference type="PROSITE" id="PS51186">
    <property type="entry name" value="GNAT"/>
    <property type="match status" value="1"/>
</dbReference>
<evidence type="ECO:0000313" key="2">
    <source>
        <dbReference type="EMBL" id="VFA89450.1"/>
    </source>
</evidence>
<dbReference type="Pfam" id="PF24553">
    <property type="entry name" value="Rv0428c_C"/>
    <property type="match status" value="1"/>
</dbReference>
<dbReference type="InterPro" id="IPR016181">
    <property type="entry name" value="Acyl_CoA_acyltransferase"/>
</dbReference>
<gene>
    <name evidence="2" type="ORF">NCTC8139_03016</name>
</gene>
<dbReference type="RefSeq" id="WP_131735338.1">
    <property type="nucleotide sequence ID" value="NZ_CAACYD010000007.1"/>
</dbReference>
<accession>A0ABD7V5E5</accession>
<comment type="caution">
    <text evidence="2">The sequence shown here is derived from an EMBL/GenBank/DDBJ whole genome shotgun (WGS) entry which is preliminary data.</text>
</comment>